<sequence>MAGQSDPHLSIFSPSEVEFVAEDEIVEIVPNIRMEALNMICLLGLSFLERSKAQMQALVAAAICICWDNSDPNE</sequence>
<dbReference type="Pfam" id="PF25005">
    <property type="entry name" value="PSF2_N"/>
    <property type="match status" value="1"/>
</dbReference>
<dbReference type="SUPFAM" id="SSF160059">
    <property type="entry name" value="PriA/YqbF domain"/>
    <property type="match status" value="1"/>
</dbReference>
<organism evidence="2 3">
    <name type="scientific">Oryza meyeriana var. granulata</name>
    <dbReference type="NCBI Taxonomy" id="110450"/>
    <lineage>
        <taxon>Eukaryota</taxon>
        <taxon>Viridiplantae</taxon>
        <taxon>Streptophyta</taxon>
        <taxon>Embryophyta</taxon>
        <taxon>Tracheophyta</taxon>
        <taxon>Spermatophyta</taxon>
        <taxon>Magnoliopsida</taxon>
        <taxon>Liliopsida</taxon>
        <taxon>Poales</taxon>
        <taxon>Poaceae</taxon>
        <taxon>BOP clade</taxon>
        <taxon>Oryzoideae</taxon>
        <taxon>Oryzeae</taxon>
        <taxon>Oryzinae</taxon>
        <taxon>Oryza</taxon>
        <taxon>Oryza meyeriana</taxon>
    </lineage>
</organism>
<evidence type="ECO:0000259" key="1">
    <source>
        <dbReference type="Pfam" id="PF25005"/>
    </source>
</evidence>
<dbReference type="AlphaFoldDB" id="A0A6G1E6T2"/>
<dbReference type="Proteomes" id="UP000479710">
    <property type="component" value="Unassembled WGS sequence"/>
</dbReference>
<evidence type="ECO:0000313" key="2">
    <source>
        <dbReference type="EMBL" id="KAF0920815.1"/>
    </source>
</evidence>
<reference evidence="2 3" key="1">
    <citation type="submission" date="2019-11" db="EMBL/GenBank/DDBJ databases">
        <title>Whole genome sequence of Oryza granulata.</title>
        <authorList>
            <person name="Li W."/>
        </authorList>
    </citation>
    <scope>NUCLEOTIDE SEQUENCE [LARGE SCALE GENOMIC DNA]</scope>
    <source>
        <strain evidence="3">cv. Menghai</strain>
        <tissue evidence="2">Leaf</tissue>
    </source>
</reference>
<comment type="caution">
    <text evidence="2">The sequence shown here is derived from an EMBL/GenBank/DDBJ whole genome shotgun (WGS) entry which is preliminary data.</text>
</comment>
<dbReference type="InterPro" id="IPR056784">
    <property type="entry name" value="PSF2_N"/>
</dbReference>
<dbReference type="EMBL" id="SPHZ02000005">
    <property type="protein sequence ID" value="KAF0920815.1"/>
    <property type="molecule type" value="Genomic_DNA"/>
</dbReference>
<proteinExistence type="predicted"/>
<name>A0A6G1E6T2_9ORYZ</name>
<dbReference type="OrthoDB" id="1938138at2759"/>
<gene>
    <name evidence="2" type="ORF">E2562_037288</name>
</gene>
<accession>A0A6G1E6T2</accession>
<evidence type="ECO:0000313" key="3">
    <source>
        <dbReference type="Proteomes" id="UP000479710"/>
    </source>
</evidence>
<protein>
    <recommendedName>
        <fullName evidence="1">DNA replication complex GINS protein PSF2 N-terminal domain-containing protein</fullName>
    </recommendedName>
</protein>
<feature type="domain" description="DNA replication complex GINS protein PSF2 N-terminal" evidence="1">
    <location>
        <begin position="13"/>
        <end position="41"/>
    </location>
</feature>
<keyword evidence="3" id="KW-1185">Reference proteome</keyword>
<dbReference type="Gene3D" id="3.40.5.50">
    <property type="match status" value="1"/>
</dbReference>